<keyword evidence="1" id="KW-0732">Signal</keyword>
<accession>A0A7H8RAU1</accession>
<keyword evidence="3" id="KW-1185">Reference proteome</keyword>
<evidence type="ECO:0000256" key="1">
    <source>
        <dbReference type="SAM" id="SignalP"/>
    </source>
</evidence>
<dbReference type="AlphaFoldDB" id="A0A7H8RAU1"/>
<dbReference type="Proteomes" id="UP000509510">
    <property type="component" value="Chromosome VI"/>
</dbReference>
<dbReference type="GeneID" id="55998182"/>
<sequence length="105" mass="11422">MMSFILTLLFVEALQAFGMSQEDILDGDKTECVPAGGKIVQRKSIYLSVSILMTISSLQAIAAVEKSAASSALASTNSVDFIGFILGEDRLYYVLMKGLWQDVSY</sequence>
<reference evidence="3" key="1">
    <citation type="submission" date="2020-06" db="EMBL/GenBank/DDBJ databases">
        <title>A chromosome-scale genome assembly of Talaromyces rugulosus W13939.</title>
        <authorList>
            <person name="Wang B."/>
            <person name="Guo L."/>
            <person name="Ye K."/>
            <person name="Wang L."/>
        </authorList>
    </citation>
    <scope>NUCLEOTIDE SEQUENCE [LARGE SCALE GENOMIC DNA]</scope>
    <source>
        <strain evidence="3">W13939</strain>
    </source>
</reference>
<proteinExistence type="predicted"/>
<gene>
    <name evidence="2" type="ORF">TRUGW13939_10703</name>
</gene>
<dbReference type="KEGG" id="trg:TRUGW13939_10703"/>
<protein>
    <submittedName>
        <fullName evidence="2">Uncharacterized protein</fullName>
    </submittedName>
</protein>
<organism evidence="2 3">
    <name type="scientific">Talaromyces rugulosus</name>
    <name type="common">Penicillium rugulosum</name>
    <dbReference type="NCBI Taxonomy" id="121627"/>
    <lineage>
        <taxon>Eukaryota</taxon>
        <taxon>Fungi</taxon>
        <taxon>Dikarya</taxon>
        <taxon>Ascomycota</taxon>
        <taxon>Pezizomycotina</taxon>
        <taxon>Eurotiomycetes</taxon>
        <taxon>Eurotiomycetidae</taxon>
        <taxon>Eurotiales</taxon>
        <taxon>Trichocomaceae</taxon>
        <taxon>Talaromyces</taxon>
        <taxon>Talaromyces sect. Islandici</taxon>
    </lineage>
</organism>
<feature type="chain" id="PRO_5028827408" evidence="1">
    <location>
        <begin position="17"/>
        <end position="105"/>
    </location>
</feature>
<evidence type="ECO:0000313" key="3">
    <source>
        <dbReference type="Proteomes" id="UP000509510"/>
    </source>
</evidence>
<evidence type="ECO:0000313" key="2">
    <source>
        <dbReference type="EMBL" id="QKX63532.1"/>
    </source>
</evidence>
<name>A0A7H8RAU1_TALRU</name>
<dbReference type="RefSeq" id="XP_035349706.1">
    <property type="nucleotide sequence ID" value="XM_035493813.1"/>
</dbReference>
<feature type="signal peptide" evidence="1">
    <location>
        <begin position="1"/>
        <end position="16"/>
    </location>
</feature>
<dbReference type="EMBL" id="CP055903">
    <property type="protein sequence ID" value="QKX63532.1"/>
    <property type="molecule type" value="Genomic_DNA"/>
</dbReference>